<feature type="transmembrane region" description="Helical" evidence="6">
    <location>
        <begin position="364"/>
        <end position="389"/>
    </location>
</feature>
<feature type="domain" description="Major facilitator superfamily (MFS) profile" evidence="7">
    <location>
        <begin position="13"/>
        <end position="459"/>
    </location>
</feature>
<keyword evidence="2" id="KW-0813">Transport</keyword>
<protein>
    <submittedName>
        <fullName evidence="8">MFS transporter</fullName>
    </submittedName>
</protein>
<dbReference type="Gene3D" id="1.20.1720.10">
    <property type="entry name" value="Multidrug resistance protein D"/>
    <property type="match status" value="1"/>
</dbReference>
<dbReference type="PANTHER" id="PTHR42718:SF9">
    <property type="entry name" value="MAJOR FACILITATOR SUPERFAMILY MULTIDRUG TRANSPORTER MFSC"/>
    <property type="match status" value="1"/>
</dbReference>
<keyword evidence="3 6" id="KW-0812">Transmembrane</keyword>
<feature type="transmembrane region" description="Helical" evidence="6">
    <location>
        <begin position="334"/>
        <end position="358"/>
    </location>
</feature>
<feature type="transmembrane region" description="Helical" evidence="6">
    <location>
        <begin position="273"/>
        <end position="295"/>
    </location>
</feature>
<feature type="transmembrane region" description="Helical" evidence="6">
    <location>
        <begin position="307"/>
        <end position="327"/>
    </location>
</feature>
<organism evidence="8 9">
    <name type="scientific">Pseudonocardia kunmingensis</name>
    <dbReference type="NCBI Taxonomy" id="630975"/>
    <lineage>
        <taxon>Bacteria</taxon>
        <taxon>Bacillati</taxon>
        <taxon>Actinomycetota</taxon>
        <taxon>Actinomycetes</taxon>
        <taxon>Pseudonocardiales</taxon>
        <taxon>Pseudonocardiaceae</taxon>
        <taxon>Pseudonocardia</taxon>
    </lineage>
</organism>
<feature type="transmembrane region" description="Helical" evidence="6">
    <location>
        <begin position="170"/>
        <end position="192"/>
    </location>
</feature>
<feature type="transmembrane region" description="Helical" evidence="6">
    <location>
        <begin position="233"/>
        <end position="252"/>
    </location>
</feature>
<comment type="subcellular location">
    <subcellularLocation>
        <location evidence="1">Cell membrane</location>
        <topology evidence="1">Multi-pass membrane protein</topology>
    </subcellularLocation>
</comment>
<feature type="transmembrane region" description="Helical" evidence="6">
    <location>
        <begin position="204"/>
        <end position="227"/>
    </location>
</feature>
<dbReference type="Pfam" id="PF07690">
    <property type="entry name" value="MFS_1"/>
    <property type="match status" value="1"/>
</dbReference>
<feature type="transmembrane region" description="Helical" evidence="6">
    <location>
        <begin position="57"/>
        <end position="77"/>
    </location>
</feature>
<evidence type="ECO:0000256" key="6">
    <source>
        <dbReference type="SAM" id="Phobius"/>
    </source>
</evidence>
<evidence type="ECO:0000256" key="5">
    <source>
        <dbReference type="ARBA" id="ARBA00023136"/>
    </source>
</evidence>
<evidence type="ECO:0000259" key="7">
    <source>
        <dbReference type="PROSITE" id="PS50850"/>
    </source>
</evidence>
<dbReference type="InterPro" id="IPR036259">
    <property type="entry name" value="MFS_trans_sf"/>
</dbReference>
<dbReference type="PROSITE" id="PS50850">
    <property type="entry name" value="MFS"/>
    <property type="match status" value="1"/>
</dbReference>
<feature type="transmembrane region" description="Helical" evidence="6">
    <location>
        <begin position="396"/>
        <end position="415"/>
    </location>
</feature>
<dbReference type="InterPro" id="IPR020846">
    <property type="entry name" value="MFS_dom"/>
</dbReference>
<dbReference type="EMBL" id="VFPA01000001">
    <property type="protein sequence ID" value="TQM14127.1"/>
    <property type="molecule type" value="Genomic_DNA"/>
</dbReference>
<dbReference type="Proteomes" id="UP000315677">
    <property type="component" value="Unassembled WGS sequence"/>
</dbReference>
<sequence>MLTRLWRDPPLAGRWSAAVAMALLGLGPFVLFSTASFPLTPVLSSELGAAPGGLQPATALANAAYALGVVVAADLVQRLPAHRLYLACTSGFALGSGVAALAPGVAWFTAGRVVQGAATGMLLVVALPPLVTRHGAARVPLTVALVNLGLFGGAAAGTTVGSVLTGPGQWRLLLGALAVVGLAGCAVGVLGFDRAAPPAPRMGFDFSGIPLAAAATVLPFVGVGLLAGGTGPVAVHVVVVAAGLAALVALVVREYRKEQALMPVRLIAHTLPVTGIGSAMLAGAGFTALVELSVIRLRDVDGLSAPVVGGVLGTQVAGMAVALWLITRVLPTRWLPVLVLGGLLTISAAGVLLAGAGVLPAVPVAAGVGLLLGLGAGAGVGPGLFLGALSVPAPRLGPAFALVQLLRVEAAFLFAPLVMRLATAVPDTATGVRQVAVVVAATTAVGAVLLTGVLLLGGSRPQAPDLRRWVDGDGPAYLSPPVAALLRRRDGRPVADHDRS</sequence>
<evidence type="ECO:0000256" key="3">
    <source>
        <dbReference type="ARBA" id="ARBA00022692"/>
    </source>
</evidence>
<dbReference type="InterPro" id="IPR011701">
    <property type="entry name" value="MFS"/>
</dbReference>
<keyword evidence="5 6" id="KW-0472">Membrane</keyword>
<reference evidence="8 9" key="1">
    <citation type="submission" date="2019-06" db="EMBL/GenBank/DDBJ databases">
        <title>Sequencing the genomes of 1000 actinobacteria strains.</title>
        <authorList>
            <person name="Klenk H.-P."/>
        </authorList>
    </citation>
    <scope>NUCLEOTIDE SEQUENCE [LARGE SCALE GENOMIC DNA]</scope>
    <source>
        <strain evidence="8 9">DSM 45301</strain>
    </source>
</reference>
<keyword evidence="9" id="KW-1185">Reference proteome</keyword>
<keyword evidence="4 6" id="KW-1133">Transmembrane helix</keyword>
<evidence type="ECO:0000313" key="8">
    <source>
        <dbReference type="EMBL" id="TQM14127.1"/>
    </source>
</evidence>
<evidence type="ECO:0000256" key="1">
    <source>
        <dbReference type="ARBA" id="ARBA00004651"/>
    </source>
</evidence>
<evidence type="ECO:0000256" key="2">
    <source>
        <dbReference type="ARBA" id="ARBA00022448"/>
    </source>
</evidence>
<dbReference type="AlphaFoldDB" id="A0A543DXR9"/>
<dbReference type="GO" id="GO:0005886">
    <property type="term" value="C:plasma membrane"/>
    <property type="evidence" value="ECO:0007669"/>
    <property type="project" value="UniProtKB-SubCell"/>
</dbReference>
<feature type="transmembrane region" description="Helical" evidence="6">
    <location>
        <begin position="12"/>
        <end position="37"/>
    </location>
</feature>
<proteinExistence type="predicted"/>
<dbReference type="PANTHER" id="PTHR42718">
    <property type="entry name" value="MAJOR FACILITATOR SUPERFAMILY MULTIDRUG TRANSPORTER MFSC"/>
    <property type="match status" value="1"/>
</dbReference>
<evidence type="ECO:0000313" key="9">
    <source>
        <dbReference type="Proteomes" id="UP000315677"/>
    </source>
</evidence>
<feature type="transmembrane region" description="Helical" evidence="6">
    <location>
        <begin position="113"/>
        <end position="131"/>
    </location>
</feature>
<dbReference type="GO" id="GO:0022857">
    <property type="term" value="F:transmembrane transporter activity"/>
    <property type="evidence" value="ECO:0007669"/>
    <property type="project" value="InterPro"/>
</dbReference>
<dbReference type="OrthoDB" id="3217935at2"/>
<comment type="caution">
    <text evidence="8">The sequence shown here is derived from an EMBL/GenBank/DDBJ whole genome shotgun (WGS) entry which is preliminary data.</text>
</comment>
<name>A0A543DXR9_9PSEU</name>
<feature type="transmembrane region" description="Helical" evidence="6">
    <location>
        <begin position="143"/>
        <end position="164"/>
    </location>
</feature>
<dbReference type="RefSeq" id="WP_142048330.1">
    <property type="nucleotide sequence ID" value="NZ_VFPA01000001.1"/>
</dbReference>
<dbReference type="SUPFAM" id="SSF103473">
    <property type="entry name" value="MFS general substrate transporter"/>
    <property type="match status" value="1"/>
</dbReference>
<feature type="transmembrane region" description="Helical" evidence="6">
    <location>
        <begin position="435"/>
        <end position="458"/>
    </location>
</feature>
<evidence type="ECO:0000256" key="4">
    <source>
        <dbReference type="ARBA" id="ARBA00022989"/>
    </source>
</evidence>
<accession>A0A543DXR9</accession>
<feature type="transmembrane region" description="Helical" evidence="6">
    <location>
        <begin position="84"/>
        <end position="107"/>
    </location>
</feature>
<gene>
    <name evidence="8" type="ORF">FB558_0885</name>
</gene>